<dbReference type="PRINTS" id="PR00008">
    <property type="entry name" value="DAGPEDOMAIN"/>
</dbReference>
<reference evidence="13" key="1">
    <citation type="submission" date="2021-02" db="EMBL/GenBank/DDBJ databases">
        <authorList>
            <person name="Nowell W R."/>
        </authorList>
    </citation>
    <scope>NUCLEOTIDE SEQUENCE</scope>
</reference>
<evidence type="ECO:0000256" key="8">
    <source>
        <dbReference type="ARBA" id="ARBA00022833"/>
    </source>
</evidence>
<feature type="binding site" evidence="10">
    <location>
        <position position="431"/>
    </location>
    <ligand>
        <name>ATP</name>
        <dbReference type="ChEBI" id="CHEBI:30616"/>
    </ligand>
</feature>
<dbReference type="InterPro" id="IPR046349">
    <property type="entry name" value="C1-like_sf"/>
</dbReference>
<evidence type="ECO:0000256" key="9">
    <source>
        <dbReference type="ARBA" id="ARBA00022840"/>
    </source>
</evidence>
<evidence type="ECO:0000313" key="13">
    <source>
        <dbReference type="EMBL" id="CAF1620778.1"/>
    </source>
</evidence>
<dbReference type="SUPFAM" id="SSF56112">
    <property type="entry name" value="Protein kinase-like (PK-like)"/>
    <property type="match status" value="1"/>
</dbReference>
<feature type="domain" description="Phorbol-ester/DAG-type" evidence="12">
    <location>
        <begin position="159"/>
        <end position="209"/>
    </location>
</feature>
<dbReference type="EMBL" id="CAJNOR010007635">
    <property type="protein sequence ID" value="CAF1620778.1"/>
    <property type="molecule type" value="Genomic_DNA"/>
</dbReference>
<dbReference type="InterPro" id="IPR020454">
    <property type="entry name" value="DAG/PE-bd"/>
</dbReference>
<evidence type="ECO:0000256" key="7">
    <source>
        <dbReference type="ARBA" id="ARBA00022777"/>
    </source>
</evidence>
<keyword evidence="9 10" id="KW-0067">ATP-binding</keyword>
<dbReference type="PROSITE" id="PS00107">
    <property type="entry name" value="PROTEIN_KINASE_ATP"/>
    <property type="match status" value="1"/>
</dbReference>
<dbReference type="SMART" id="SM00109">
    <property type="entry name" value="C1"/>
    <property type="match status" value="1"/>
</dbReference>
<keyword evidence="7" id="KW-0418">Kinase</keyword>
<feature type="domain" description="Protein kinase" evidence="11">
    <location>
        <begin position="402"/>
        <end position="668"/>
    </location>
</feature>
<evidence type="ECO:0000256" key="6">
    <source>
        <dbReference type="ARBA" id="ARBA00022741"/>
    </source>
</evidence>
<evidence type="ECO:0000313" key="14">
    <source>
        <dbReference type="Proteomes" id="UP000663828"/>
    </source>
</evidence>
<keyword evidence="4" id="KW-0808">Transferase</keyword>
<evidence type="ECO:0000256" key="4">
    <source>
        <dbReference type="ARBA" id="ARBA00022679"/>
    </source>
</evidence>
<dbReference type="PROSITE" id="PS00479">
    <property type="entry name" value="ZF_DAG_PE_1"/>
    <property type="match status" value="1"/>
</dbReference>
<organism evidence="13 14">
    <name type="scientific">Adineta ricciae</name>
    <name type="common">Rotifer</name>
    <dbReference type="NCBI Taxonomy" id="249248"/>
    <lineage>
        <taxon>Eukaryota</taxon>
        <taxon>Metazoa</taxon>
        <taxon>Spiralia</taxon>
        <taxon>Gnathifera</taxon>
        <taxon>Rotifera</taxon>
        <taxon>Eurotatoria</taxon>
        <taxon>Bdelloidea</taxon>
        <taxon>Adinetida</taxon>
        <taxon>Adinetidae</taxon>
        <taxon>Adineta</taxon>
    </lineage>
</organism>
<dbReference type="AlphaFoldDB" id="A0A816CA65"/>
<dbReference type="GO" id="GO:0046872">
    <property type="term" value="F:metal ion binding"/>
    <property type="evidence" value="ECO:0007669"/>
    <property type="project" value="UniProtKB-KW"/>
</dbReference>
<dbReference type="Proteomes" id="UP000663828">
    <property type="component" value="Unassembled WGS sequence"/>
</dbReference>
<dbReference type="InterPro" id="IPR045270">
    <property type="entry name" value="STKc_AGC"/>
</dbReference>
<dbReference type="InterPro" id="IPR000719">
    <property type="entry name" value="Prot_kinase_dom"/>
</dbReference>
<dbReference type="Gene3D" id="1.10.510.10">
    <property type="entry name" value="Transferase(Phosphotransferase) domain 1"/>
    <property type="match status" value="1"/>
</dbReference>
<name>A0A816CA65_ADIRI</name>
<dbReference type="EC" id="2.7.11.13" evidence="2"/>
<evidence type="ECO:0000256" key="5">
    <source>
        <dbReference type="ARBA" id="ARBA00022723"/>
    </source>
</evidence>
<keyword evidence="6 10" id="KW-0547">Nucleotide-binding</keyword>
<dbReference type="InterPro" id="IPR002219">
    <property type="entry name" value="PKC_DAG/PE"/>
</dbReference>
<dbReference type="GO" id="GO:0005524">
    <property type="term" value="F:ATP binding"/>
    <property type="evidence" value="ECO:0007669"/>
    <property type="project" value="UniProtKB-UniRule"/>
</dbReference>
<dbReference type="InterPro" id="IPR011009">
    <property type="entry name" value="Kinase-like_dom_sf"/>
</dbReference>
<comment type="caution">
    <text evidence="13">The sequence shown here is derived from an EMBL/GenBank/DDBJ whole genome shotgun (WGS) entry which is preliminary data.</text>
</comment>
<evidence type="ECO:0000256" key="1">
    <source>
        <dbReference type="ARBA" id="ARBA00005490"/>
    </source>
</evidence>
<dbReference type="Gene3D" id="3.30.200.20">
    <property type="entry name" value="Phosphorylase Kinase, domain 1"/>
    <property type="match status" value="1"/>
</dbReference>
<keyword evidence="5" id="KW-0479">Metal-binding</keyword>
<dbReference type="PROSITE" id="PS50081">
    <property type="entry name" value="ZF_DAG_PE_2"/>
    <property type="match status" value="1"/>
</dbReference>
<evidence type="ECO:0000256" key="2">
    <source>
        <dbReference type="ARBA" id="ARBA00012429"/>
    </source>
</evidence>
<gene>
    <name evidence="13" type="ORF">XAT740_LOCUS50214</name>
</gene>
<evidence type="ECO:0000259" key="12">
    <source>
        <dbReference type="PROSITE" id="PS50081"/>
    </source>
</evidence>
<dbReference type="PROSITE" id="PS50011">
    <property type="entry name" value="PROTEIN_KINASE_DOM"/>
    <property type="match status" value="1"/>
</dbReference>
<proteinExistence type="inferred from homology"/>
<dbReference type="CDD" id="cd05123">
    <property type="entry name" value="STKc_AGC"/>
    <property type="match status" value="1"/>
</dbReference>
<dbReference type="Pfam" id="PF00130">
    <property type="entry name" value="C1_1"/>
    <property type="match status" value="1"/>
</dbReference>
<comment type="similarity">
    <text evidence="1">Belongs to the protein kinase superfamily. AGC Ser/Thr protein kinase family. PKC subfamily.</text>
</comment>
<evidence type="ECO:0000256" key="10">
    <source>
        <dbReference type="PROSITE-ProRule" id="PRU10141"/>
    </source>
</evidence>
<keyword evidence="3" id="KW-0723">Serine/threonine-protein kinase</keyword>
<dbReference type="GO" id="GO:0004697">
    <property type="term" value="F:diacylglycerol-dependent serine/threonine kinase activity"/>
    <property type="evidence" value="ECO:0007669"/>
    <property type="project" value="UniProtKB-EC"/>
</dbReference>
<dbReference type="Pfam" id="PF00069">
    <property type="entry name" value="Pkinase"/>
    <property type="match status" value="1"/>
</dbReference>
<accession>A0A816CA65</accession>
<keyword evidence="14" id="KW-1185">Reference proteome</keyword>
<sequence>MDNNVLRIKLISFKNTTKSSSSHVFCYVKKLTNLPLSDDSSVILTQSDASTALVRSIGDTFDWTNSDGNYCQLIFLKSKSKVIADIILWYDHLLKLVSDRRHKESQTDLLCSTTIRKDYQFEFSVRLLDDQMSVLSEAPSTISKVTLNSKLSGRQSIRGHIMKIQQFNHPVYCAICHGFIWGLHHQGFECSQCSLVTHRKCHQQIPFWCRKSLFPEPTTSNEGFRLKFDIPHTFKQHEAPFVRALVTRNHGHCNHCGSPIFRNALKCTRTIRKIEKLHNGLPCSNSNNACLYLTDLAIAYTFFPQFHLYTFSFILVCHFIIHEHCQSNVPPMCTLAYDSIAEAIPTTTPPPHIGVRFHPPKATINPREQSRSSSFDLSWLESLSGLTVTTNKAIPLPKFSDFAYVGRVGDGAFAQVYCVQHIASKQHMAVKVADGSNEQARQQLEVERQILFRYSQGNPYMIRAYCTFHQGTKLFLVMELVQGGSLYHKIQTTRMNEDDIRFYLAELICVIQYLHSKNIVYRDLKLEHAVVCSEGHIRLVDYGLGRLLKSRDEACHTFCGTYSYMAPEVRCLETSSSEEGYSYAVDFWALGIMFVQMLFGEQIDFASQMYSNDDQSTEQKNLAELLELPRHTSPEALSCIRGLLENDPKKRLGSPDSPHGPIRDHPFFKTGYRINWQDIEDGVFKPLTKNQYIAPVLSDVSIHRPLSTLLLDRGSHGQADWLEAGRSTCTLAEDEQLKSFDFINQSTWLELIQADA</sequence>
<dbReference type="InterPro" id="IPR017441">
    <property type="entry name" value="Protein_kinase_ATP_BS"/>
</dbReference>
<dbReference type="SUPFAM" id="SSF57889">
    <property type="entry name" value="Cysteine-rich domain"/>
    <property type="match status" value="1"/>
</dbReference>
<keyword evidence="8" id="KW-0862">Zinc</keyword>
<evidence type="ECO:0000259" key="11">
    <source>
        <dbReference type="PROSITE" id="PS50011"/>
    </source>
</evidence>
<protein>
    <recommendedName>
        <fullName evidence="2">protein kinase C</fullName>
        <ecNumber evidence="2">2.7.11.13</ecNumber>
    </recommendedName>
</protein>
<evidence type="ECO:0000256" key="3">
    <source>
        <dbReference type="ARBA" id="ARBA00022527"/>
    </source>
</evidence>
<dbReference type="PANTHER" id="PTHR24351">
    <property type="entry name" value="RIBOSOMAL PROTEIN S6 KINASE"/>
    <property type="match status" value="1"/>
</dbReference>
<dbReference type="Gene3D" id="3.30.60.20">
    <property type="match status" value="1"/>
</dbReference>